<dbReference type="InterPro" id="IPR050351">
    <property type="entry name" value="BphY/WalK/GraS-like"/>
</dbReference>
<dbReference type="InterPro" id="IPR036097">
    <property type="entry name" value="HisK_dim/P_sf"/>
</dbReference>
<feature type="domain" description="Histidine kinase" evidence="8">
    <location>
        <begin position="214"/>
        <end position="434"/>
    </location>
</feature>
<name>A0A4R2F0K8_9BACT</name>
<dbReference type="Proteomes" id="UP000294830">
    <property type="component" value="Unassembled WGS sequence"/>
</dbReference>
<evidence type="ECO:0000313" key="9">
    <source>
        <dbReference type="EMBL" id="TCN72835.1"/>
    </source>
</evidence>
<gene>
    <name evidence="9" type="ORF">CLV25_10153</name>
</gene>
<evidence type="ECO:0000256" key="5">
    <source>
        <dbReference type="ARBA" id="ARBA00022777"/>
    </source>
</evidence>
<dbReference type="PANTHER" id="PTHR45453">
    <property type="entry name" value="PHOSPHATE REGULON SENSOR PROTEIN PHOR"/>
    <property type="match status" value="1"/>
</dbReference>
<keyword evidence="3" id="KW-0597">Phosphoprotein</keyword>
<keyword evidence="5" id="KW-0418">Kinase</keyword>
<dbReference type="PANTHER" id="PTHR45453:SF1">
    <property type="entry name" value="PHOSPHATE REGULON SENSOR PROTEIN PHOR"/>
    <property type="match status" value="1"/>
</dbReference>
<accession>A0A4R2F0K8</accession>
<dbReference type="CDD" id="cd00075">
    <property type="entry name" value="HATPase"/>
    <property type="match status" value="1"/>
</dbReference>
<evidence type="ECO:0000256" key="7">
    <source>
        <dbReference type="SAM" id="Phobius"/>
    </source>
</evidence>
<evidence type="ECO:0000313" key="10">
    <source>
        <dbReference type="Proteomes" id="UP000294830"/>
    </source>
</evidence>
<proteinExistence type="predicted"/>
<dbReference type="SUPFAM" id="SSF55874">
    <property type="entry name" value="ATPase domain of HSP90 chaperone/DNA topoisomerase II/histidine kinase"/>
    <property type="match status" value="1"/>
</dbReference>
<dbReference type="GO" id="GO:0004721">
    <property type="term" value="F:phosphoprotein phosphatase activity"/>
    <property type="evidence" value="ECO:0007669"/>
    <property type="project" value="TreeGrafter"/>
</dbReference>
<dbReference type="SMART" id="SM00388">
    <property type="entry name" value="HisKA"/>
    <property type="match status" value="1"/>
</dbReference>
<feature type="transmembrane region" description="Helical" evidence="7">
    <location>
        <begin position="20"/>
        <end position="40"/>
    </location>
</feature>
<dbReference type="GO" id="GO:0000155">
    <property type="term" value="F:phosphorelay sensor kinase activity"/>
    <property type="evidence" value="ECO:0007669"/>
    <property type="project" value="InterPro"/>
</dbReference>
<dbReference type="InterPro" id="IPR036890">
    <property type="entry name" value="HATPase_C_sf"/>
</dbReference>
<evidence type="ECO:0000259" key="8">
    <source>
        <dbReference type="PROSITE" id="PS50109"/>
    </source>
</evidence>
<dbReference type="SMART" id="SM00387">
    <property type="entry name" value="HATPase_c"/>
    <property type="match status" value="1"/>
</dbReference>
<dbReference type="Pfam" id="PF00512">
    <property type="entry name" value="HisKA"/>
    <property type="match status" value="1"/>
</dbReference>
<keyword evidence="7" id="KW-0812">Transmembrane</keyword>
<keyword evidence="6" id="KW-0902">Two-component regulatory system</keyword>
<dbReference type="Gene3D" id="1.10.287.130">
    <property type="match status" value="1"/>
</dbReference>
<keyword evidence="7" id="KW-1133">Transmembrane helix</keyword>
<evidence type="ECO:0000256" key="4">
    <source>
        <dbReference type="ARBA" id="ARBA00022679"/>
    </source>
</evidence>
<evidence type="ECO:0000256" key="2">
    <source>
        <dbReference type="ARBA" id="ARBA00012438"/>
    </source>
</evidence>
<dbReference type="EMBL" id="SLWB01000001">
    <property type="protein sequence ID" value="TCN72835.1"/>
    <property type="molecule type" value="Genomic_DNA"/>
</dbReference>
<comment type="catalytic activity">
    <reaction evidence="1">
        <text>ATP + protein L-histidine = ADP + protein N-phospho-L-histidine.</text>
        <dbReference type="EC" id="2.7.13.3"/>
    </reaction>
</comment>
<dbReference type="PROSITE" id="PS50109">
    <property type="entry name" value="HIS_KIN"/>
    <property type="match status" value="1"/>
</dbReference>
<keyword evidence="10" id="KW-1185">Reference proteome</keyword>
<reference evidence="9 10" key="1">
    <citation type="submission" date="2019-03" db="EMBL/GenBank/DDBJ databases">
        <title>Genomic Encyclopedia of Archaeal and Bacterial Type Strains, Phase II (KMG-II): from individual species to whole genera.</title>
        <authorList>
            <person name="Goeker M."/>
        </authorList>
    </citation>
    <scope>NUCLEOTIDE SEQUENCE [LARGE SCALE GENOMIC DNA]</scope>
    <source>
        <strain evidence="9 10">RL-C</strain>
    </source>
</reference>
<dbReference type="InterPro" id="IPR003661">
    <property type="entry name" value="HisK_dim/P_dom"/>
</dbReference>
<dbReference type="SUPFAM" id="SSF47384">
    <property type="entry name" value="Homodimeric domain of signal transducing histidine kinase"/>
    <property type="match status" value="1"/>
</dbReference>
<dbReference type="InterPro" id="IPR003594">
    <property type="entry name" value="HATPase_dom"/>
</dbReference>
<dbReference type="OrthoDB" id="9813151at2"/>
<dbReference type="Gene3D" id="3.30.565.10">
    <property type="entry name" value="Histidine kinase-like ATPase, C-terminal domain"/>
    <property type="match status" value="1"/>
</dbReference>
<keyword evidence="7" id="KW-0472">Membrane</keyword>
<organism evidence="9 10">
    <name type="scientific">Acetobacteroides hydrogenigenes</name>
    <dbReference type="NCBI Taxonomy" id="979970"/>
    <lineage>
        <taxon>Bacteria</taxon>
        <taxon>Pseudomonadati</taxon>
        <taxon>Bacteroidota</taxon>
        <taxon>Bacteroidia</taxon>
        <taxon>Bacteroidales</taxon>
        <taxon>Rikenellaceae</taxon>
        <taxon>Acetobacteroides</taxon>
    </lineage>
</organism>
<evidence type="ECO:0000256" key="6">
    <source>
        <dbReference type="ARBA" id="ARBA00023012"/>
    </source>
</evidence>
<dbReference type="CDD" id="cd00082">
    <property type="entry name" value="HisKA"/>
    <property type="match status" value="1"/>
</dbReference>
<comment type="caution">
    <text evidence="9">The sequence shown here is derived from an EMBL/GenBank/DDBJ whole genome shotgun (WGS) entry which is preliminary data.</text>
</comment>
<dbReference type="GO" id="GO:0016036">
    <property type="term" value="P:cellular response to phosphate starvation"/>
    <property type="evidence" value="ECO:0007669"/>
    <property type="project" value="TreeGrafter"/>
</dbReference>
<dbReference type="InterPro" id="IPR005467">
    <property type="entry name" value="His_kinase_dom"/>
</dbReference>
<sequence>MLKGFKRGNIRRLSRLALTWGGILSTVAFLGLIATQYFWISNALRLSRYQFDHRLTLCLNEISKEINGKLSSYNGCTHTSCTRHKEHYRTITDVLDDKNIREIIEKKISAYDLDPNYEFILSTQKDTSKKSDDGIFSSPLALKPHETCLDFKKENFYLKLYFPEKNAFLLGKMMFWIVLSFVFILVMLLLFCSILYVTISQKKLNQIKDDFIDNMTHEFKTPISTIVLTAGSLEKITGDTPIEKVKKYGEIIGEEANRLKTQTEYILEIAKLDMGRRCRSSYKAININDLVQEYVCCFERMVHEKLVKVRTHLDDNVKLIEADPFLLRILLSNLFENAVKYSYDEVCITVRTFDMNGAVTLEIQDNGIGIGKEDLKYIFEKFFRCHTGDRHDVKGFGLGLHYVSKIVDDHNGTIRIESEKKKGTTFIVTFPYLRG</sequence>
<dbReference type="AlphaFoldDB" id="A0A4R2F0K8"/>
<dbReference type="GO" id="GO:0005886">
    <property type="term" value="C:plasma membrane"/>
    <property type="evidence" value="ECO:0007669"/>
    <property type="project" value="TreeGrafter"/>
</dbReference>
<dbReference type="FunFam" id="3.30.565.10:FF:000006">
    <property type="entry name" value="Sensor histidine kinase WalK"/>
    <property type="match status" value="1"/>
</dbReference>
<evidence type="ECO:0000256" key="1">
    <source>
        <dbReference type="ARBA" id="ARBA00000085"/>
    </source>
</evidence>
<dbReference type="InterPro" id="IPR004358">
    <property type="entry name" value="Sig_transdc_His_kin-like_C"/>
</dbReference>
<keyword evidence="4" id="KW-0808">Transferase</keyword>
<dbReference type="Pfam" id="PF02518">
    <property type="entry name" value="HATPase_c"/>
    <property type="match status" value="1"/>
</dbReference>
<dbReference type="EC" id="2.7.13.3" evidence="2"/>
<dbReference type="PRINTS" id="PR00344">
    <property type="entry name" value="BCTRLSENSOR"/>
</dbReference>
<dbReference type="RefSeq" id="WP_131837626.1">
    <property type="nucleotide sequence ID" value="NZ_SLWB01000001.1"/>
</dbReference>
<protein>
    <recommendedName>
        <fullName evidence="2">histidine kinase</fullName>
        <ecNumber evidence="2">2.7.13.3</ecNumber>
    </recommendedName>
</protein>
<feature type="transmembrane region" description="Helical" evidence="7">
    <location>
        <begin position="173"/>
        <end position="199"/>
    </location>
</feature>
<evidence type="ECO:0000256" key="3">
    <source>
        <dbReference type="ARBA" id="ARBA00022553"/>
    </source>
</evidence>